<dbReference type="EMBL" id="SJPV01000016">
    <property type="protein sequence ID" value="TWU31571.1"/>
    <property type="molecule type" value="Genomic_DNA"/>
</dbReference>
<proteinExistence type="predicted"/>
<comment type="caution">
    <text evidence="3">The sequence shown here is derived from an EMBL/GenBank/DDBJ whole genome shotgun (WGS) entry which is preliminary data.</text>
</comment>
<sequence length="154" mass="16881" precursor="true">MNKATTALASCVIAFGLMSPCKQAMAESPTGTSPPTFGEFASGLNPMNWKMPQWKMPSLKSMLPGQDDKTRIVKKKDGLVSDVKQTASKSWQKTKEIFDPSRLSPSNLFVQKEDPASKPDSPGFFGSLFGPREPAETERIATANEFLAQPRVDR</sequence>
<feature type="signal peptide" evidence="2">
    <location>
        <begin position="1"/>
        <end position="26"/>
    </location>
</feature>
<dbReference type="Proteomes" id="UP000319143">
    <property type="component" value="Unassembled WGS sequence"/>
</dbReference>
<evidence type="ECO:0000256" key="2">
    <source>
        <dbReference type="SAM" id="SignalP"/>
    </source>
</evidence>
<accession>A0A5C6D7A0</accession>
<keyword evidence="4" id="KW-1185">Reference proteome</keyword>
<feature type="region of interest" description="Disordered" evidence="1">
    <location>
        <begin position="105"/>
        <end position="134"/>
    </location>
</feature>
<evidence type="ECO:0000313" key="4">
    <source>
        <dbReference type="Proteomes" id="UP000319143"/>
    </source>
</evidence>
<reference evidence="3 4" key="1">
    <citation type="submission" date="2019-02" db="EMBL/GenBank/DDBJ databases">
        <title>Deep-cultivation of Planctomycetes and their phenomic and genomic characterization uncovers novel biology.</title>
        <authorList>
            <person name="Wiegand S."/>
            <person name="Jogler M."/>
            <person name="Boedeker C."/>
            <person name="Pinto D."/>
            <person name="Vollmers J."/>
            <person name="Rivas-Marin E."/>
            <person name="Kohn T."/>
            <person name="Peeters S.H."/>
            <person name="Heuer A."/>
            <person name="Rast P."/>
            <person name="Oberbeckmann S."/>
            <person name="Bunk B."/>
            <person name="Jeske O."/>
            <person name="Meyerdierks A."/>
            <person name="Storesund J.E."/>
            <person name="Kallscheuer N."/>
            <person name="Luecker S."/>
            <person name="Lage O.M."/>
            <person name="Pohl T."/>
            <person name="Merkel B.J."/>
            <person name="Hornburger P."/>
            <person name="Mueller R.-W."/>
            <person name="Bruemmer F."/>
            <person name="Labrenz M."/>
            <person name="Spormann A.M."/>
            <person name="Op Den Camp H."/>
            <person name="Overmann J."/>
            <person name="Amann R."/>
            <person name="Jetten M.S.M."/>
            <person name="Mascher T."/>
            <person name="Medema M.H."/>
            <person name="Devos D.P."/>
            <person name="Kaster A.-K."/>
            <person name="Ovreas L."/>
            <person name="Rohde M."/>
            <person name="Galperin M.Y."/>
            <person name="Jogler C."/>
        </authorList>
    </citation>
    <scope>NUCLEOTIDE SEQUENCE [LARGE SCALE GENOMIC DNA]</scope>
    <source>
        <strain evidence="3 4">Poly41</strain>
    </source>
</reference>
<gene>
    <name evidence="3" type="ORF">Poly41_61280</name>
</gene>
<protein>
    <submittedName>
        <fullName evidence="3">Uncharacterized protein</fullName>
    </submittedName>
</protein>
<feature type="chain" id="PRO_5022918325" evidence="2">
    <location>
        <begin position="27"/>
        <end position="154"/>
    </location>
</feature>
<dbReference type="RefSeq" id="WP_231616033.1">
    <property type="nucleotide sequence ID" value="NZ_SJPV01000016.1"/>
</dbReference>
<evidence type="ECO:0000313" key="3">
    <source>
        <dbReference type="EMBL" id="TWU31571.1"/>
    </source>
</evidence>
<keyword evidence="2" id="KW-0732">Signal</keyword>
<name>A0A5C6D7A0_9BACT</name>
<evidence type="ECO:0000256" key="1">
    <source>
        <dbReference type="SAM" id="MobiDB-lite"/>
    </source>
</evidence>
<organism evidence="3 4">
    <name type="scientific">Novipirellula artificiosorum</name>
    <dbReference type="NCBI Taxonomy" id="2528016"/>
    <lineage>
        <taxon>Bacteria</taxon>
        <taxon>Pseudomonadati</taxon>
        <taxon>Planctomycetota</taxon>
        <taxon>Planctomycetia</taxon>
        <taxon>Pirellulales</taxon>
        <taxon>Pirellulaceae</taxon>
        <taxon>Novipirellula</taxon>
    </lineage>
</organism>
<dbReference type="AlphaFoldDB" id="A0A5C6D7A0"/>